<dbReference type="EMBL" id="JAUQUB010000001">
    <property type="protein sequence ID" value="MDO7882200.1"/>
    <property type="molecule type" value="Genomic_DNA"/>
</dbReference>
<evidence type="ECO:0000313" key="2">
    <source>
        <dbReference type="Proteomes" id="UP001241072"/>
    </source>
</evidence>
<dbReference type="PANTHER" id="PTHR43434:SF1">
    <property type="entry name" value="PHOSPHOGLYCOLATE PHOSPHATASE"/>
    <property type="match status" value="1"/>
</dbReference>
<evidence type="ECO:0000313" key="1">
    <source>
        <dbReference type="EMBL" id="MDO7882200.1"/>
    </source>
</evidence>
<dbReference type="Proteomes" id="UP001241072">
    <property type="component" value="Unassembled WGS sequence"/>
</dbReference>
<protein>
    <submittedName>
        <fullName evidence="1">HAD hydrolase-like protein</fullName>
    </submittedName>
</protein>
<dbReference type="RefSeq" id="WP_305002582.1">
    <property type="nucleotide sequence ID" value="NZ_JAUQUB010000001.1"/>
</dbReference>
<dbReference type="SUPFAM" id="SSF56784">
    <property type="entry name" value="HAD-like"/>
    <property type="match status" value="1"/>
</dbReference>
<keyword evidence="2" id="KW-1185">Reference proteome</keyword>
<proteinExistence type="predicted"/>
<dbReference type="InterPro" id="IPR036412">
    <property type="entry name" value="HAD-like_sf"/>
</dbReference>
<sequence length="227" mass="24189">MSTFVLWDIDGTLIYNGPKAGTLYLDSIEQVTGIRPTVRVGSPHGMTEGQLLAEILKVNGIDVALVPAVYERLEELSLAEHEAGALRERCVGVDVALAAVAERGWRNALLTGNGPNRARYKVIAAGIDDSLFDWENSFFGHESPTRHHLTAGAREKLADRAAVIIGDTPKDGEAADSAGIPFIAVATGAYTADELRKSSALVVVDDFQSGLDDVLEAIATVRAPAPR</sequence>
<reference evidence="1 2" key="1">
    <citation type="submission" date="2023-07" db="EMBL/GenBank/DDBJ databases">
        <title>Protaetiibacter sp. nov WY-16 isolated from soil.</title>
        <authorList>
            <person name="Liu B."/>
            <person name="Wan Y."/>
        </authorList>
    </citation>
    <scope>NUCLEOTIDE SEQUENCE [LARGE SCALE GENOMIC DNA]</scope>
    <source>
        <strain evidence="1 2">WY-16</strain>
    </source>
</reference>
<dbReference type="PANTHER" id="PTHR43434">
    <property type="entry name" value="PHOSPHOGLYCOLATE PHOSPHATASE"/>
    <property type="match status" value="1"/>
</dbReference>
<name>A0ABT9BMI2_9MICO</name>
<dbReference type="InterPro" id="IPR050155">
    <property type="entry name" value="HAD-like_hydrolase_sf"/>
</dbReference>
<organism evidence="1 2">
    <name type="scientific">Antiquaquibacter soli</name>
    <dbReference type="NCBI Taxonomy" id="3064523"/>
    <lineage>
        <taxon>Bacteria</taxon>
        <taxon>Bacillati</taxon>
        <taxon>Actinomycetota</taxon>
        <taxon>Actinomycetes</taxon>
        <taxon>Micrococcales</taxon>
        <taxon>Microbacteriaceae</taxon>
        <taxon>Antiquaquibacter</taxon>
    </lineage>
</organism>
<dbReference type="InterPro" id="IPR023214">
    <property type="entry name" value="HAD_sf"/>
</dbReference>
<dbReference type="Pfam" id="PF13242">
    <property type="entry name" value="Hydrolase_like"/>
    <property type="match status" value="1"/>
</dbReference>
<dbReference type="InterPro" id="IPR023198">
    <property type="entry name" value="PGP-like_dom2"/>
</dbReference>
<accession>A0ABT9BMI2</accession>
<dbReference type="Gene3D" id="1.10.150.240">
    <property type="entry name" value="Putative phosphatase, domain 2"/>
    <property type="match status" value="1"/>
</dbReference>
<dbReference type="Gene3D" id="3.40.50.1000">
    <property type="entry name" value="HAD superfamily/HAD-like"/>
    <property type="match status" value="1"/>
</dbReference>
<gene>
    <name evidence="1" type="ORF">Q5716_08190</name>
</gene>
<comment type="caution">
    <text evidence="1">The sequence shown here is derived from an EMBL/GenBank/DDBJ whole genome shotgun (WGS) entry which is preliminary data.</text>
</comment>